<dbReference type="GO" id="GO:0071555">
    <property type="term" value="P:cell wall organization"/>
    <property type="evidence" value="ECO:0007669"/>
    <property type="project" value="UniProtKB-KW"/>
</dbReference>
<dbReference type="PANTHER" id="PTHR34136">
    <property type="match status" value="1"/>
</dbReference>
<dbReference type="EMBL" id="JAARRG010000003">
    <property type="protein sequence ID" value="MBC1485897.1"/>
    <property type="molecule type" value="Genomic_DNA"/>
</dbReference>
<protein>
    <recommendedName>
        <fullName evidence="5">N-acetylglucosaminyldiphosphoundecaprenol N-acetyl-beta-D-mannosaminyltransferase</fullName>
        <ecNumber evidence="5">2.4.1.187</ecNumber>
    </recommendedName>
    <alternativeName>
        <fullName evidence="5">N-acetylmannosaminyltransferase</fullName>
    </alternativeName>
    <alternativeName>
        <fullName evidence="5">UDP-N-acetylmannosamine transferase</fullName>
    </alternativeName>
    <alternativeName>
        <fullName evidence="5">UDP-N-acetylmannosamine:N-acetylglucosaminyl pyrophosphorylundecaprenol N-acetylmannosaminyltransferase</fullName>
    </alternativeName>
</protein>
<evidence type="ECO:0000256" key="1">
    <source>
        <dbReference type="ARBA" id="ARBA00022676"/>
    </source>
</evidence>
<keyword evidence="2 5" id="KW-0808">Transferase</keyword>
<name>A0A7X1C665_LISSE</name>
<comment type="function">
    <text evidence="5">Catalyzes the conversion of GlcNAc-PP-undecaprenol into ManNAc-GlcNAc-PP-undecaprenol, the first committed lipid intermediate in the de novo synthesis of teichoic acid.</text>
</comment>
<dbReference type="InterPro" id="IPR034714">
    <property type="entry name" value="TagA_TarA"/>
</dbReference>
<evidence type="ECO:0000256" key="3">
    <source>
        <dbReference type="ARBA" id="ARBA00022944"/>
    </source>
</evidence>
<keyword evidence="4 5" id="KW-0961">Cell wall biogenesis/degradation</keyword>
<comment type="similarity">
    <text evidence="5">Belongs to the glycosyltransferase 26 family. TagA/TarA subfamily.</text>
</comment>
<dbReference type="AlphaFoldDB" id="A0A7X1C665"/>
<reference evidence="6 7" key="1">
    <citation type="submission" date="2020-03" db="EMBL/GenBank/DDBJ databases">
        <title>Soil Listeria distribution.</title>
        <authorList>
            <person name="Liao J."/>
            <person name="Wiedmann M."/>
        </authorList>
    </citation>
    <scope>NUCLEOTIDE SEQUENCE [LARGE SCALE GENOMIC DNA]</scope>
    <source>
        <strain evidence="6 7">FSL L7-1560</strain>
    </source>
</reference>
<comment type="pathway">
    <text evidence="5">Cell wall biogenesis; teichoic acid biosynthesis.</text>
</comment>
<proteinExistence type="inferred from homology"/>
<dbReference type="GO" id="GO:0019350">
    <property type="term" value="P:teichoic acid biosynthetic process"/>
    <property type="evidence" value="ECO:0007669"/>
    <property type="project" value="UniProtKB-UniRule"/>
</dbReference>
<sequence length="244" mass="27790">MEKKEISILNIPFYNTSQAGFVDELYNDVRNGERKFVVTANPEIVMHASTDKDFEAVLRQADYIVPDGIGIIMASQKLGEPLKERVTGYDTMVGLLDKPIRCFFLGAKPEISQMVKVKVNEKYPQAEVCGVHHGYFDALESEKIAQEIMATDPDIIFVALGSPAQEKWIVSQISNFEKGVFIGVGGSFDVLTDNVKRAPKIWIKLRLEWVYRLLSNPSRWRRFFAIPQFMLAIRKESKRLKKGE</sequence>
<dbReference type="CDD" id="cd06533">
    <property type="entry name" value="Glyco_transf_WecG_TagA"/>
    <property type="match status" value="1"/>
</dbReference>
<evidence type="ECO:0000256" key="2">
    <source>
        <dbReference type="ARBA" id="ARBA00022679"/>
    </source>
</evidence>
<accession>A0A7X1C665</accession>
<evidence type="ECO:0000313" key="7">
    <source>
        <dbReference type="Proteomes" id="UP000523362"/>
    </source>
</evidence>
<dbReference type="Pfam" id="PF03808">
    <property type="entry name" value="Glyco_tran_WecG"/>
    <property type="match status" value="1"/>
</dbReference>
<evidence type="ECO:0000256" key="5">
    <source>
        <dbReference type="HAMAP-Rule" id="MF_02070"/>
    </source>
</evidence>
<dbReference type="NCBIfam" id="TIGR00696">
    <property type="entry name" value="wecG_tagA_cpsF"/>
    <property type="match status" value="1"/>
</dbReference>
<dbReference type="EC" id="2.4.1.187" evidence="5"/>
<keyword evidence="3 5" id="KW-0777">Teichoic acid biosynthesis</keyword>
<evidence type="ECO:0000313" key="6">
    <source>
        <dbReference type="EMBL" id="MBC1485897.1"/>
    </source>
</evidence>
<comment type="catalytic activity">
    <reaction evidence="5">
        <text>UDP-N-acetyl-alpha-D-mannosamine + N-acetyl-alpha-D-glucosaminyl-di-trans,octa-cis-undecaprenyl diphosphate = N-acetyl-beta-D-mannosaminyl-(1-&gt;4)-N-acetyl-alpha-D-glucosaminyl di-trans,octa-cis-undecaprenyl diphosphate + UDP + H(+)</text>
        <dbReference type="Rhea" id="RHEA:16053"/>
        <dbReference type="ChEBI" id="CHEBI:15378"/>
        <dbReference type="ChEBI" id="CHEBI:58223"/>
        <dbReference type="ChEBI" id="CHEBI:62959"/>
        <dbReference type="ChEBI" id="CHEBI:68623"/>
        <dbReference type="ChEBI" id="CHEBI:132210"/>
        <dbReference type="EC" id="2.4.1.187"/>
    </reaction>
</comment>
<dbReference type="InterPro" id="IPR004629">
    <property type="entry name" value="WecG_TagA_CpsF"/>
</dbReference>
<evidence type="ECO:0000256" key="4">
    <source>
        <dbReference type="ARBA" id="ARBA00023316"/>
    </source>
</evidence>
<dbReference type="HAMAP" id="MF_02070">
    <property type="entry name" value="TagA_TarA"/>
    <property type="match status" value="1"/>
</dbReference>
<keyword evidence="1 5" id="KW-0328">Glycosyltransferase</keyword>
<dbReference type="UniPathway" id="UPA00632"/>
<dbReference type="GO" id="GO:0047244">
    <property type="term" value="F:N-acetylglucosaminyldiphosphoundecaprenol N-acetyl-beta-D-mannosaminyltransferase activity"/>
    <property type="evidence" value="ECO:0007669"/>
    <property type="project" value="UniProtKB-UniRule"/>
</dbReference>
<organism evidence="6 7">
    <name type="scientific">Listeria seeligeri</name>
    <dbReference type="NCBI Taxonomy" id="1640"/>
    <lineage>
        <taxon>Bacteria</taxon>
        <taxon>Bacillati</taxon>
        <taxon>Bacillota</taxon>
        <taxon>Bacilli</taxon>
        <taxon>Bacillales</taxon>
        <taxon>Listeriaceae</taxon>
        <taxon>Listeria</taxon>
    </lineage>
</organism>
<dbReference type="PANTHER" id="PTHR34136:SF1">
    <property type="entry name" value="UDP-N-ACETYL-D-MANNOSAMINURONIC ACID TRANSFERASE"/>
    <property type="match status" value="1"/>
</dbReference>
<dbReference type="Proteomes" id="UP000523362">
    <property type="component" value="Unassembled WGS sequence"/>
</dbReference>
<dbReference type="RefSeq" id="WP_185383565.1">
    <property type="nucleotide sequence ID" value="NZ_JAARRG010000003.1"/>
</dbReference>
<gene>
    <name evidence="6" type="ORF">HB897_06615</name>
</gene>
<comment type="caution">
    <text evidence="6">The sequence shown here is derived from an EMBL/GenBank/DDBJ whole genome shotgun (WGS) entry which is preliminary data.</text>
</comment>